<keyword evidence="3" id="KW-1185">Reference proteome</keyword>
<proteinExistence type="predicted"/>
<protein>
    <recommendedName>
        <fullName evidence="1">DUF3322 domain-containing protein</fullName>
    </recommendedName>
</protein>
<reference evidence="2" key="1">
    <citation type="submission" date="2020-05" db="EMBL/GenBank/DDBJ databases">
        <title>Complete genome sequence of Pseudomonas sp. Sm006.</title>
        <authorList>
            <person name="Takeuchi K."/>
            <person name="Someya N."/>
        </authorList>
    </citation>
    <scope>NUCLEOTIDE SEQUENCE</scope>
    <source>
        <strain evidence="2">Sm006</strain>
    </source>
</reference>
<evidence type="ECO:0000259" key="1">
    <source>
        <dbReference type="Pfam" id="PF11795"/>
    </source>
</evidence>
<dbReference type="InterPro" id="IPR024537">
    <property type="entry name" value="DUF3322"/>
</dbReference>
<sequence length="318" mass="34700">MLGNSALARLLARAERARLSGSTRTIRESFKSHESAYWKQSLDERDQMHAQMQAARATGAIDLEWAKQGGNDRPLEAIVLRDLDKLAQYLGVPTAGTSVAKATDLLAPWKHLPRVMELLSNWGSLKQVRSLGPDSAADFVDALQVLDAVSSAKEDQVLRQLSVQLFRNSKRLEALCKHIDILTAEASNSSARHWSEVFGSIGISKEPQPFLLSGTGKLRLIDGTECPIVRPFLGVANSAIAGYQGESEWLLTIENLTTFHQAARALGTDLKGVVIYTGGCPHQAGERPTYGFFRSFPALVVCTTGEIMMKAVSGLPRE</sequence>
<name>A0ABM7LER3_9PSED</name>
<dbReference type="Pfam" id="PF11795">
    <property type="entry name" value="DUF3322"/>
    <property type="match status" value="1"/>
</dbReference>
<dbReference type="RefSeq" id="WP_265168305.1">
    <property type="nucleotide sequence ID" value="NZ_AP023081.1"/>
</dbReference>
<gene>
    <name evidence="2" type="ORF">PSm6_45400</name>
</gene>
<evidence type="ECO:0000313" key="3">
    <source>
        <dbReference type="Proteomes" id="UP001064896"/>
    </source>
</evidence>
<feature type="domain" description="DUF3322" evidence="1">
    <location>
        <begin position="17"/>
        <end position="174"/>
    </location>
</feature>
<dbReference type="EMBL" id="AP023081">
    <property type="protein sequence ID" value="BCD88133.1"/>
    <property type="molecule type" value="Genomic_DNA"/>
</dbReference>
<organism evidence="2 3">
    <name type="scientific">Pseudomonas solani</name>
    <dbReference type="NCBI Taxonomy" id="2731552"/>
    <lineage>
        <taxon>Bacteria</taxon>
        <taxon>Pseudomonadati</taxon>
        <taxon>Pseudomonadota</taxon>
        <taxon>Gammaproteobacteria</taxon>
        <taxon>Pseudomonadales</taxon>
        <taxon>Pseudomonadaceae</taxon>
        <taxon>Pseudomonas</taxon>
    </lineage>
</organism>
<evidence type="ECO:0000313" key="2">
    <source>
        <dbReference type="EMBL" id="BCD88133.1"/>
    </source>
</evidence>
<dbReference type="Proteomes" id="UP001064896">
    <property type="component" value="Chromosome"/>
</dbReference>
<accession>A0ABM7LER3</accession>